<comment type="caution">
    <text evidence="1">The sequence shown here is derived from an EMBL/GenBank/DDBJ whole genome shotgun (WGS) entry which is preliminary data.</text>
</comment>
<evidence type="ECO:0000313" key="1">
    <source>
        <dbReference type="EMBL" id="GAH59352.1"/>
    </source>
</evidence>
<proteinExistence type="predicted"/>
<accession>X1GQ72</accession>
<dbReference type="AlphaFoldDB" id="X1GQ72"/>
<gene>
    <name evidence="1" type="ORF">S03H2_38846</name>
</gene>
<name>X1GQ72_9ZZZZ</name>
<protein>
    <submittedName>
        <fullName evidence="1">Uncharacterized protein</fullName>
    </submittedName>
</protein>
<feature type="non-terminal residue" evidence="1">
    <location>
        <position position="1"/>
    </location>
</feature>
<sequence>CRVLFKKTILNNTQDLLDLMTIADENGARKIILYENNIHPDFK</sequence>
<organism evidence="1">
    <name type="scientific">marine sediment metagenome</name>
    <dbReference type="NCBI Taxonomy" id="412755"/>
    <lineage>
        <taxon>unclassified sequences</taxon>
        <taxon>metagenomes</taxon>
        <taxon>ecological metagenomes</taxon>
    </lineage>
</organism>
<reference evidence="1" key="1">
    <citation type="journal article" date="2014" name="Front. Microbiol.">
        <title>High frequency of phylogenetically diverse reductive dehalogenase-homologous genes in deep subseafloor sedimentary metagenomes.</title>
        <authorList>
            <person name="Kawai M."/>
            <person name="Futagami T."/>
            <person name="Toyoda A."/>
            <person name="Takaki Y."/>
            <person name="Nishi S."/>
            <person name="Hori S."/>
            <person name="Arai W."/>
            <person name="Tsubouchi T."/>
            <person name="Morono Y."/>
            <person name="Uchiyama I."/>
            <person name="Ito T."/>
            <person name="Fujiyama A."/>
            <person name="Inagaki F."/>
            <person name="Takami H."/>
        </authorList>
    </citation>
    <scope>NUCLEOTIDE SEQUENCE</scope>
    <source>
        <strain evidence="1">Expedition CK06-06</strain>
    </source>
</reference>
<dbReference type="EMBL" id="BARU01023976">
    <property type="protein sequence ID" value="GAH59352.1"/>
    <property type="molecule type" value="Genomic_DNA"/>
</dbReference>